<dbReference type="GO" id="GO:0016887">
    <property type="term" value="F:ATP hydrolysis activity"/>
    <property type="evidence" value="ECO:0007669"/>
    <property type="project" value="InterPro"/>
</dbReference>
<evidence type="ECO:0000313" key="13">
    <source>
        <dbReference type="Proteomes" id="UP000185696"/>
    </source>
</evidence>
<dbReference type="InterPro" id="IPR039421">
    <property type="entry name" value="Type_1_exporter"/>
</dbReference>
<feature type="domain" description="ABC transporter" evidence="10">
    <location>
        <begin position="333"/>
        <end position="568"/>
    </location>
</feature>
<dbReference type="FunFam" id="1.20.1560.10:FF:000040">
    <property type="entry name" value="Multidrug ABC transporter ATP-binding protein"/>
    <property type="match status" value="1"/>
</dbReference>
<gene>
    <name evidence="12" type="ORF">BLA60_29790</name>
</gene>
<dbReference type="SUPFAM" id="SSF52540">
    <property type="entry name" value="P-loop containing nucleoside triphosphate hydrolases"/>
    <property type="match status" value="1"/>
</dbReference>
<dbReference type="PANTHER" id="PTHR43394">
    <property type="entry name" value="ATP-DEPENDENT PERMEASE MDL1, MITOCHONDRIAL"/>
    <property type="match status" value="1"/>
</dbReference>
<dbReference type="PROSITE" id="PS00211">
    <property type="entry name" value="ABC_TRANSPORTER_1"/>
    <property type="match status" value="1"/>
</dbReference>
<feature type="transmembrane region" description="Helical" evidence="9">
    <location>
        <begin position="240"/>
        <end position="259"/>
    </location>
</feature>
<evidence type="ECO:0000256" key="6">
    <source>
        <dbReference type="ARBA" id="ARBA00022840"/>
    </source>
</evidence>
<feature type="transmembrane region" description="Helical" evidence="9">
    <location>
        <begin position="271"/>
        <end position="294"/>
    </location>
</feature>
<dbReference type="InterPro" id="IPR003439">
    <property type="entry name" value="ABC_transporter-like_ATP-bd"/>
</dbReference>
<evidence type="ECO:0000256" key="5">
    <source>
        <dbReference type="ARBA" id="ARBA00022741"/>
    </source>
</evidence>
<sequence length="575" mass="61741">MLRQLLFTYLRPYRGQLAALVACQTVGVLASLYLPSLNADIIDFGVTLGDTGYIVSTGGWMLLVTVVQVLATAGGVYFGARAALGLGRDLREAVYTRSGTFSAREIGHFGAPSLITRTTNDVQQVQQLVVMLATMFVAAPVTCVAGVVMALQEDVGLSWLLAVCVPVLAVAVGVVMIRLVPKFRHMQERLDEVNRVLREQLSGMRVVRAFVREPEETRRFAHANSALTDTALRVGRLQALVFPIVMLVLNLSSIAVLWFGAIRVDEGEMRIGALTAFLSYLLQILIAVMMATFVSSAIPRAAVCAERIAEVLGTESSVRSPVNPLRAHGPAYVEFRDVELRHPGAERPVLRGLSFLVPPGTTTAIVGSTGSGKTTLLSLVPRLLDVTGGAVIVGGVDVRGQDQDTLWRRIGLVPQQAYLFNSTVAANLRYGRPDATDAELWAALEVAQARGFVEAMPGGLAALIEQGGANLSGGQRQRLTIARALVRRPDVYLFDDSFSALDLGTDAALRAAMRPWTAGAAVIVVAQRVSSIRHADQIVVLEGGMIVGRGTHDQLIATCPTYREIVQSQLTPEPA</sequence>
<dbReference type="InterPro" id="IPR017871">
    <property type="entry name" value="ABC_transporter-like_CS"/>
</dbReference>
<evidence type="ECO:0000256" key="1">
    <source>
        <dbReference type="ARBA" id="ARBA00004651"/>
    </source>
</evidence>
<dbReference type="GO" id="GO:0015421">
    <property type="term" value="F:ABC-type oligopeptide transporter activity"/>
    <property type="evidence" value="ECO:0007669"/>
    <property type="project" value="TreeGrafter"/>
</dbReference>
<feature type="transmembrane region" description="Helical" evidence="9">
    <location>
        <begin position="53"/>
        <end position="78"/>
    </location>
</feature>
<keyword evidence="6 12" id="KW-0067">ATP-binding</keyword>
<reference evidence="12 13" key="1">
    <citation type="submission" date="2016-12" db="EMBL/GenBank/DDBJ databases">
        <title>The draft genome sequence of Actinophytocola xinjiangensis.</title>
        <authorList>
            <person name="Wang W."/>
            <person name="Yuan L."/>
        </authorList>
    </citation>
    <scope>NUCLEOTIDE SEQUENCE [LARGE SCALE GENOMIC DNA]</scope>
    <source>
        <strain evidence="12 13">CGMCC 4.4663</strain>
    </source>
</reference>
<dbReference type="Proteomes" id="UP000185696">
    <property type="component" value="Unassembled WGS sequence"/>
</dbReference>
<keyword evidence="7 9" id="KW-1133">Transmembrane helix</keyword>
<dbReference type="EMBL" id="MSIF01000019">
    <property type="protein sequence ID" value="OLF06863.1"/>
    <property type="molecule type" value="Genomic_DNA"/>
</dbReference>
<dbReference type="PROSITE" id="PS50929">
    <property type="entry name" value="ABC_TM1F"/>
    <property type="match status" value="1"/>
</dbReference>
<protein>
    <submittedName>
        <fullName evidence="12">Multidrug ABC transporter ATP-binding protein</fullName>
    </submittedName>
</protein>
<comment type="caution">
    <text evidence="12">The sequence shown here is derived from an EMBL/GenBank/DDBJ whole genome shotgun (WGS) entry which is preliminary data.</text>
</comment>
<comment type="subcellular location">
    <subcellularLocation>
        <location evidence="1">Cell membrane</location>
        <topology evidence="1">Multi-pass membrane protein</topology>
    </subcellularLocation>
</comment>
<evidence type="ECO:0000259" key="11">
    <source>
        <dbReference type="PROSITE" id="PS50929"/>
    </source>
</evidence>
<dbReference type="Gene3D" id="3.40.50.300">
    <property type="entry name" value="P-loop containing nucleotide triphosphate hydrolases"/>
    <property type="match status" value="1"/>
</dbReference>
<keyword evidence="13" id="KW-1185">Reference proteome</keyword>
<evidence type="ECO:0000256" key="4">
    <source>
        <dbReference type="ARBA" id="ARBA00022692"/>
    </source>
</evidence>
<dbReference type="AlphaFoldDB" id="A0A7Z1AVK8"/>
<evidence type="ECO:0000256" key="9">
    <source>
        <dbReference type="SAM" id="Phobius"/>
    </source>
</evidence>
<feature type="transmembrane region" description="Helical" evidence="9">
    <location>
        <begin position="157"/>
        <end position="180"/>
    </location>
</feature>
<dbReference type="InterPro" id="IPR036640">
    <property type="entry name" value="ABC1_TM_sf"/>
</dbReference>
<feature type="transmembrane region" description="Helical" evidence="9">
    <location>
        <begin position="12"/>
        <end position="33"/>
    </location>
</feature>
<evidence type="ECO:0000313" key="12">
    <source>
        <dbReference type="EMBL" id="OLF06863.1"/>
    </source>
</evidence>
<dbReference type="Gene3D" id="1.20.1560.10">
    <property type="entry name" value="ABC transporter type 1, transmembrane domain"/>
    <property type="match status" value="1"/>
</dbReference>
<evidence type="ECO:0000256" key="2">
    <source>
        <dbReference type="ARBA" id="ARBA00022448"/>
    </source>
</evidence>
<dbReference type="OrthoDB" id="9806127at2"/>
<proteinExistence type="predicted"/>
<evidence type="ECO:0000259" key="10">
    <source>
        <dbReference type="PROSITE" id="PS50893"/>
    </source>
</evidence>
<dbReference type="Pfam" id="PF00664">
    <property type="entry name" value="ABC_membrane"/>
    <property type="match status" value="1"/>
</dbReference>
<dbReference type="SMART" id="SM00382">
    <property type="entry name" value="AAA"/>
    <property type="match status" value="1"/>
</dbReference>
<dbReference type="InterPro" id="IPR003593">
    <property type="entry name" value="AAA+_ATPase"/>
</dbReference>
<keyword evidence="8 9" id="KW-0472">Membrane</keyword>
<dbReference type="PROSITE" id="PS50893">
    <property type="entry name" value="ABC_TRANSPORTER_2"/>
    <property type="match status" value="1"/>
</dbReference>
<dbReference type="CDD" id="cd18548">
    <property type="entry name" value="ABC_6TM_Tm287_like"/>
    <property type="match status" value="1"/>
</dbReference>
<feature type="transmembrane region" description="Helical" evidence="9">
    <location>
        <begin position="128"/>
        <end position="151"/>
    </location>
</feature>
<evidence type="ECO:0000256" key="8">
    <source>
        <dbReference type="ARBA" id="ARBA00023136"/>
    </source>
</evidence>
<dbReference type="GO" id="GO:0005886">
    <property type="term" value="C:plasma membrane"/>
    <property type="evidence" value="ECO:0007669"/>
    <property type="project" value="UniProtKB-SubCell"/>
</dbReference>
<dbReference type="RefSeq" id="WP_075136465.1">
    <property type="nucleotide sequence ID" value="NZ_MSIF01000019.1"/>
</dbReference>
<dbReference type="Pfam" id="PF00005">
    <property type="entry name" value="ABC_tran"/>
    <property type="match status" value="1"/>
</dbReference>
<feature type="domain" description="ABC transmembrane type-1" evidence="11">
    <location>
        <begin position="18"/>
        <end position="300"/>
    </location>
</feature>
<dbReference type="GO" id="GO:0005524">
    <property type="term" value="F:ATP binding"/>
    <property type="evidence" value="ECO:0007669"/>
    <property type="project" value="UniProtKB-KW"/>
</dbReference>
<accession>A0A7Z1AVK8</accession>
<evidence type="ECO:0000256" key="7">
    <source>
        <dbReference type="ARBA" id="ARBA00022989"/>
    </source>
</evidence>
<keyword evidence="2" id="KW-0813">Transport</keyword>
<dbReference type="SUPFAM" id="SSF90123">
    <property type="entry name" value="ABC transporter transmembrane region"/>
    <property type="match status" value="1"/>
</dbReference>
<keyword evidence="5" id="KW-0547">Nucleotide-binding</keyword>
<keyword evidence="3" id="KW-1003">Cell membrane</keyword>
<keyword evidence="4 9" id="KW-0812">Transmembrane</keyword>
<evidence type="ECO:0000256" key="3">
    <source>
        <dbReference type="ARBA" id="ARBA00022475"/>
    </source>
</evidence>
<dbReference type="InterPro" id="IPR011527">
    <property type="entry name" value="ABC1_TM_dom"/>
</dbReference>
<organism evidence="12 13">
    <name type="scientific">Actinophytocola xinjiangensis</name>
    <dbReference type="NCBI Taxonomy" id="485602"/>
    <lineage>
        <taxon>Bacteria</taxon>
        <taxon>Bacillati</taxon>
        <taxon>Actinomycetota</taxon>
        <taxon>Actinomycetes</taxon>
        <taxon>Pseudonocardiales</taxon>
        <taxon>Pseudonocardiaceae</taxon>
    </lineage>
</organism>
<name>A0A7Z1AVK8_9PSEU</name>
<dbReference type="InterPro" id="IPR027417">
    <property type="entry name" value="P-loop_NTPase"/>
</dbReference>
<dbReference type="FunFam" id="3.40.50.300:FF:000854">
    <property type="entry name" value="Multidrug ABC transporter ATP-binding protein"/>
    <property type="match status" value="1"/>
</dbReference>
<dbReference type="PANTHER" id="PTHR43394:SF1">
    <property type="entry name" value="ATP-BINDING CASSETTE SUB-FAMILY B MEMBER 10, MITOCHONDRIAL"/>
    <property type="match status" value="1"/>
</dbReference>